<keyword evidence="11" id="KW-0472">Membrane</keyword>
<evidence type="ECO:0000256" key="11">
    <source>
        <dbReference type="ARBA" id="ARBA00023136"/>
    </source>
</evidence>
<evidence type="ECO:0000256" key="6">
    <source>
        <dbReference type="ARBA" id="ARBA00022692"/>
    </source>
</evidence>
<feature type="domain" description="SLBB" evidence="19">
    <location>
        <begin position="222"/>
        <end position="299"/>
    </location>
</feature>
<keyword evidence="14" id="KW-0449">Lipoprotein</keyword>
<dbReference type="Proteomes" id="UP000184066">
    <property type="component" value="Unassembled WGS sequence"/>
</dbReference>
<evidence type="ECO:0000256" key="1">
    <source>
        <dbReference type="ARBA" id="ARBA00004571"/>
    </source>
</evidence>
<dbReference type="GO" id="GO:0046930">
    <property type="term" value="C:pore complex"/>
    <property type="evidence" value="ECO:0007669"/>
    <property type="project" value="UniProtKB-KW"/>
</dbReference>
<dbReference type="STRING" id="1189325.SAMN04488119_10582"/>
<keyword evidence="4" id="KW-1134">Transmembrane beta strand</keyword>
<reference evidence="20 21" key="1">
    <citation type="submission" date="2016-12" db="EMBL/GenBank/DDBJ databases">
        <authorList>
            <person name="Song W.-J."/>
            <person name="Kurnit D.M."/>
        </authorList>
    </citation>
    <scope>NUCLEOTIDE SEQUENCE [LARGE SCALE GENOMIC DNA]</scope>
    <source>
        <strain evidence="20 21">CGMCC 1.10808</strain>
    </source>
</reference>
<evidence type="ECO:0000256" key="16">
    <source>
        <dbReference type="SAM" id="MobiDB-lite"/>
    </source>
</evidence>
<evidence type="ECO:0000256" key="10">
    <source>
        <dbReference type="ARBA" id="ARBA00023114"/>
    </source>
</evidence>
<accession>A0A1M7T8Z9</accession>
<evidence type="ECO:0000256" key="12">
    <source>
        <dbReference type="ARBA" id="ARBA00023139"/>
    </source>
</evidence>
<feature type="chain" id="PRO_5009929371" evidence="17">
    <location>
        <begin position="21"/>
        <end position="518"/>
    </location>
</feature>
<evidence type="ECO:0000313" key="21">
    <source>
        <dbReference type="Proteomes" id="UP000184066"/>
    </source>
</evidence>
<keyword evidence="10" id="KW-0626">Porin</keyword>
<evidence type="ECO:0000313" key="20">
    <source>
        <dbReference type="EMBL" id="SHN67219.1"/>
    </source>
</evidence>
<evidence type="ECO:0000256" key="13">
    <source>
        <dbReference type="ARBA" id="ARBA00023237"/>
    </source>
</evidence>
<dbReference type="Pfam" id="PF02563">
    <property type="entry name" value="Poly_export"/>
    <property type="match status" value="1"/>
</dbReference>
<keyword evidence="9" id="KW-0406">Ion transport</keyword>
<evidence type="ECO:0000256" key="15">
    <source>
        <dbReference type="SAM" id="Coils"/>
    </source>
</evidence>
<feature type="domain" description="Polysaccharide export protein N-terminal" evidence="18">
    <location>
        <begin position="129"/>
        <end position="216"/>
    </location>
</feature>
<dbReference type="PANTHER" id="PTHR33619">
    <property type="entry name" value="POLYSACCHARIDE EXPORT PROTEIN GFCE-RELATED"/>
    <property type="match status" value="1"/>
</dbReference>
<keyword evidence="3" id="KW-0813">Transport</keyword>
<keyword evidence="15" id="KW-0175">Coiled coil</keyword>
<evidence type="ECO:0000259" key="18">
    <source>
        <dbReference type="Pfam" id="PF02563"/>
    </source>
</evidence>
<evidence type="ECO:0000256" key="4">
    <source>
        <dbReference type="ARBA" id="ARBA00022452"/>
    </source>
</evidence>
<keyword evidence="7 17" id="KW-0732">Signal</keyword>
<evidence type="ECO:0000256" key="5">
    <source>
        <dbReference type="ARBA" id="ARBA00022597"/>
    </source>
</evidence>
<evidence type="ECO:0000259" key="19">
    <source>
        <dbReference type="Pfam" id="PF22461"/>
    </source>
</evidence>
<feature type="coiled-coil region" evidence="15">
    <location>
        <begin position="346"/>
        <end position="376"/>
    </location>
</feature>
<comment type="similarity">
    <text evidence="2">Belongs to the BexD/CtrA/VexA family.</text>
</comment>
<dbReference type="PANTHER" id="PTHR33619:SF3">
    <property type="entry name" value="POLYSACCHARIDE EXPORT PROTEIN GFCE-RELATED"/>
    <property type="match status" value="1"/>
</dbReference>
<dbReference type="InterPro" id="IPR054765">
    <property type="entry name" value="SLBB_dom"/>
</dbReference>
<feature type="domain" description="SLBB" evidence="19">
    <location>
        <begin position="404"/>
        <end position="489"/>
    </location>
</feature>
<keyword evidence="8" id="KW-0625">Polysaccharide transport</keyword>
<dbReference type="AlphaFoldDB" id="A0A1M7T8Z9"/>
<keyword evidence="13" id="KW-0998">Cell outer membrane</keyword>
<comment type="subcellular location">
    <subcellularLocation>
        <location evidence="1">Cell outer membrane</location>
        <topology evidence="1">Multi-pass membrane protein</topology>
    </subcellularLocation>
</comment>
<evidence type="ECO:0000256" key="14">
    <source>
        <dbReference type="ARBA" id="ARBA00023288"/>
    </source>
</evidence>
<dbReference type="Gene3D" id="3.30.1950.10">
    <property type="entry name" value="wza like domain"/>
    <property type="match status" value="1"/>
</dbReference>
<dbReference type="GO" id="GO:0015159">
    <property type="term" value="F:polysaccharide transmembrane transporter activity"/>
    <property type="evidence" value="ECO:0007669"/>
    <property type="project" value="InterPro"/>
</dbReference>
<keyword evidence="6" id="KW-0812">Transmembrane</keyword>
<evidence type="ECO:0000256" key="9">
    <source>
        <dbReference type="ARBA" id="ARBA00023065"/>
    </source>
</evidence>
<feature type="signal peptide" evidence="17">
    <location>
        <begin position="1"/>
        <end position="20"/>
    </location>
</feature>
<protein>
    <submittedName>
        <fullName evidence="20">Polysaccharide export outer membrane protein</fullName>
    </submittedName>
</protein>
<organism evidence="20 21">
    <name type="scientific">Oceanicella actignis</name>
    <dbReference type="NCBI Taxonomy" id="1189325"/>
    <lineage>
        <taxon>Bacteria</taxon>
        <taxon>Pseudomonadati</taxon>
        <taxon>Pseudomonadota</taxon>
        <taxon>Alphaproteobacteria</taxon>
        <taxon>Rhodobacterales</taxon>
        <taxon>Paracoccaceae</taxon>
        <taxon>Oceanicella</taxon>
    </lineage>
</organism>
<gene>
    <name evidence="20" type="ORF">SAMN05216200_10581</name>
</gene>
<dbReference type="InterPro" id="IPR049712">
    <property type="entry name" value="Poly_export"/>
</dbReference>
<keyword evidence="5" id="KW-0762">Sugar transport</keyword>
<dbReference type="GO" id="GO:0006811">
    <property type="term" value="P:monoatomic ion transport"/>
    <property type="evidence" value="ECO:0007669"/>
    <property type="project" value="UniProtKB-KW"/>
</dbReference>
<feature type="region of interest" description="Disordered" evidence="16">
    <location>
        <begin position="63"/>
        <end position="105"/>
    </location>
</feature>
<keyword evidence="12" id="KW-0564">Palmitate</keyword>
<dbReference type="RefSeq" id="WP_072747292.1">
    <property type="nucleotide sequence ID" value="NZ_FOHL01000005.1"/>
</dbReference>
<dbReference type="Pfam" id="PF22461">
    <property type="entry name" value="SLBB_2"/>
    <property type="match status" value="2"/>
</dbReference>
<dbReference type="EMBL" id="FRDL01000005">
    <property type="protein sequence ID" value="SHN67219.1"/>
    <property type="molecule type" value="Genomic_DNA"/>
</dbReference>
<dbReference type="GO" id="GO:0015288">
    <property type="term" value="F:porin activity"/>
    <property type="evidence" value="ECO:0007669"/>
    <property type="project" value="UniProtKB-KW"/>
</dbReference>
<name>A0A1M7T8Z9_9RHOB</name>
<keyword evidence="21" id="KW-1185">Reference proteome</keyword>
<dbReference type="PROSITE" id="PS51257">
    <property type="entry name" value="PROKAR_LIPOPROTEIN"/>
    <property type="match status" value="1"/>
</dbReference>
<dbReference type="OrthoDB" id="9808421at2"/>
<evidence type="ECO:0000256" key="7">
    <source>
        <dbReference type="ARBA" id="ARBA00022729"/>
    </source>
</evidence>
<dbReference type="InterPro" id="IPR003715">
    <property type="entry name" value="Poly_export_N"/>
</dbReference>
<evidence type="ECO:0000256" key="3">
    <source>
        <dbReference type="ARBA" id="ARBA00022448"/>
    </source>
</evidence>
<proteinExistence type="inferred from homology"/>
<evidence type="ECO:0000256" key="17">
    <source>
        <dbReference type="SAM" id="SignalP"/>
    </source>
</evidence>
<sequence length="518" mass="55808">MKKAVLLAALAAAGCGAVYTSPAVHETGAGLALGAASDLDVRVVPLTHAAVVEANMSPYAPPRLPDAFRPRPGAQAPALGPVDARMPELPAPQAAGAAGAEAAAEDLPALATQPAPPPGRPALRLPPAAPPEPYRIGVADVILLSADTSNATLDQVPGLIAAQTKRQGYIVQDDGAVAIPDVGRVRIAGLTLEEAEAAIFQALVEKRFDPSFSLEIAEFNSQRVSIGGAVREPRIAPITLKPLRLSEALQMAGGVNADGDYVVIRLFRDGEVYQIPFDRLYDRDGLNDVTLRDGDSVFVDLSYDVEQARAYFSEQLRRREAELREREFAFRQRQADIDEARFALTIAQFEAQKVQLRNQLAQLRLAAAQYEAARNADRRADEAAQRAAFRDRLELGAAPRGYAYLAGEARRPTRLPLPFEGRAHLADALFNGDGLSIQTADYGEIYVLRASSRPEEFGAVTAYHLNARNAANLVNAARFELRPNDIVFVAEQPITTWNRVLSQLTPTVFTQAAALATN</sequence>
<dbReference type="GO" id="GO:0009279">
    <property type="term" value="C:cell outer membrane"/>
    <property type="evidence" value="ECO:0007669"/>
    <property type="project" value="UniProtKB-SubCell"/>
</dbReference>
<feature type="compositionally biased region" description="Low complexity" evidence="16">
    <location>
        <begin position="87"/>
        <end position="105"/>
    </location>
</feature>
<evidence type="ECO:0000256" key="2">
    <source>
        <dbReference type="ARBA" id="ARBA00009450"/>
    </source>
</evidence>
<dbReference type="Gene3D" id="3.10.560.10">
    <property type="entry name" value="Outer membrane lipoprotein wza domain like"/>
    <property type="match status" value="2"/>
</dbReference>
<evidence type="ECO:0000256" key="8">
    <source>
        <dbReference type="ARBA" id="ARBA00023047"/>
    </source>
</evidence>